<feature type="compositionally biased region" description="Basic residues" evidence="1">
    <location>
        <begin position="186"/>
        <end position="202"/>
    </location>
</feature>
<evidence type="ECO:0000256" key="1">
    <source>
        <dbReference type="SAM" id="MobiDB-lite"/>
    </source>
</evidence>
<accession>A0A915PQJ9</accession>
<protein>
    <submittedName>
        <fullName evidence="3">Uncharacterized protein</fullName>
    </submittedName>
</protein>
<dbReference type="Proteomes" id="UP000887581">
    <property type="component" value="Unplaced"/>
</dbReference>
<feature type="region of interest" description="Disordered" evidence="1">
    <location>
        <begin position="176"/>
        <end position="202"/>
    </location>
</feature>
<evidence type="ECO:0000313" key="3">
    <source>
        <dbReference type="WBParaSite" id="sdigi.contig195.g5954.t1"/>
    </source>
</evidence>
<proteinExistence type="predicted"/>
<dbReference type="AlphaFoldDB" id="A0A915PQJ9"/>
<dbReference type="WBParaSite" id="sdigi.contig195.g5954.t1">
    <property type="protein sequence ID" value="sdigi.contig195.g5954.t1"/>
    <property type="gene ID" value="sdigi.contig195.g5954"/>
</dbReference>
<feature type="region of interest" description="Disordered" evidence="1">
    <location>
        <begin position="61"/>
        <end position="84"/>
    </location>
</feature>
<feature type="compositionally biased region" description="Low complexity" evidence="1">
    <location>
        <begin position="62"/>
        <end position="75"/>
    </location>
</feature>
<sequence length="202" mass="23727">MPRRRGEYRLTKSTSFTVFPDSSTDKGYYFVTNTDNDTYMTKRNLTITADNYAFLINDAYEKSPSPDQESQQQEQQKQEKEKCKNGYHRELSRIFSRNFVQNHITDHSDCLNARKKHQCRTTSHESSFRNSLKYPFEKMKLHATVNQKYCKREPTSSTSGKLFSFMNALPEIGRSVQRNGFSGKDRWRKPRKIHRSKSGAQN</sequence>
<organism evidence="2 3">
    <name type="scientific">Setaria digitata</name>
    <dbReference type="NCBI Taxonomy" id="48799"/>
    <lineage>
        <taxon>Eukaryota</taxon>
        <taxon>Metazoa</taxon>
        <taxon>Ecdysozoa</taxon>
        <taxon>Nematoda</taxon>
        <taxon>Chromadorea</taxon>
        <taxon>Rhabditida</taxon>
        <taxon>Spirurina</taxon>
        <taxon>Spiruromorpha</taxon>
        <taxon>Filarioidea</taxon>
        <taxon>Setariidae</taxon>
        <taxon>Setaria</taxon>
    </lineage>
</organism>
<name>A0A915PQJ9_9BILA</name>
<evidence type="ECO:0000313" key="2">
    <source>
        <dbReference type="Proteomes" id="UP000887581"/>
    </source>
</evidence>
<keyword evidence="2" id="KW-1185">Reference proteome</keyword>
<reference evidence="3" key="1">
    <citation type="submission" date="2022-11" db="UniProtKB">
        <authorList>
            <consortium name="WormBaseParasite"/>
        </authorList>
    </citation>
    <scope>IDENTIFICATION</scope>
</reference>